<proteinExistence type="inferred from homology"/>
<organism evidence="8 9">
    <name type="scientific">Euplotes crassus</name>
    <dbReference type="NCBI Taxonomy" id="5936"/>
    <lineage>
        <taxon>Eukaryota</taxon>
        <taxon>Sar</taxon>
        <taxon>Alveolata</taxon>
        <taxon>Ciliophora</taxon>
        <taxon>Intramacronucleata</taxon>
        <taxon>Spirotrichea</taxon>
        <taxon>Hypotrichia</taxon>
        <taxon>Euplotida</taxon>
        <taxon>Euplotidae</taxon>
        <taxon>Moneuplotes</taxon>
    </lineage>
</organism>
<dbReference type="AlphaFoldDB" id="A0AAD1UJD5"/>
<dbReference type="CDD" id="cd00106">
    <property type="entry name" value="KISc"/>
    <property type="match status" value="1"/>
</dbReference>
<dbReference type="Gene3D" id="3.40.850.10">
    <property type="entry name" value="Kinesin motor domain"/>
    <property type="match status" value="1"/>
</dbReference>
<dbReference type="EMBL" id="CAMPGE010010984">
    <property type="protein sequence ID" value="CAI2369827.1"/>
    <property type="molecule type" value="Genomic_DNA"/>
</dbReference>
<dbReference type="GO" id="GO:0005874">
    <property type="term" value="C:microtubule"/>
    <property type="evidence" value="ECO:0007669"/>
    <property type="project" value="UniProtKB-KW"/>
</dbReference>
<name>A0AAD1UJD5_EUPCR</name>
<keyword evidence="6" id="KW-0493">Microtubule</keyword>
<dbReference type="InterPro" id="IPR036961">
    <property type="entry name" value="Kinesin_motor_dom_sf"/>
</dbReference>
<dbReference type="PRINTS" id="PR00380">
    <property type="entry name" value="KINESINHEAVY"/>
</dbReference>
<sequence>MEITNKENIQLYVRVKPIKISQRRDRAFQKKRREENIGNDLDDVYSEHSDPEETLHVYDKNKILLRSTEINKSYQFKKVFDQDSTQLDVFENTAIPLIDHCLQGYHGVYFVYGQTGTGKTHSMGTIDLLNPYSEGIVPNTLKYLFQYTDENSTRFCKFRIHLSLYQVYMDQVQDLFNPENKSLTVREDKNDVYIEDLIEVHVKTMNQAITIINAGLAHRKMGAQGLNSSSSRSHTLLNIDIYQNMINNDHVQSVSSRLTLVDLAGSERVRKTKASGKRLKEAQSINSSLSALGNVILNLSKGEKFISFRESKLTRILQNSLKGESMIALLATVSSKEDDTHETLSTLQFANRCKQVLINPEDNVSIELFKNTPDKLMNSKIEEIESHYQKREVMLLSQIEDLEKKISTISNNSRLNQVAISYVDQQSTSSHSIGFKPDFDIEEITKAHPEMTTRKFKATIKKQERYIEYLNKLLFDVIDESTFVISSNCNSPLEARNLRKKIVENLDNFEGEVELEIDQDDILEIDDHRHQSNAFISKTHENILSRFKNLDKIYEAQQESASKSHLVQDLIEDFITLANKMKQTDLALQQIEIMKESSRRQGLEHNHIGKLTCSRISLEMISSLECGPGLTLSHFLVQKWLMIQNLKFQMILKFQMTLTHSRLALKENHKI</sequence>
<dbReference type="InterPro" id="IPR027417">
    <property type="entry name" value="P-loop_NTPase"/>
</dbReference>
<evidence type="ECO:0000313" key="8">
    <source>
        <dbReference type="EMBL" id="CAI2369827.1"/>
    </source>
</evidence>
<dbReference type="Pfam" id="PF00225">
    <property type="entry name" value="Kinesin"/>
    <property type="match status" value="1"/>
</dbReference>
<keyword evidence="2 5" id="KW-0067">ATP-binding</keyword>
<dbReference type="InterPro" id="IPR019821">
    <property type="entry name" value="Kinesin_motor_CS"/>
</dbReference>
<evidence type="ECO:0000259" key="7">
    <source>
        <dbReference type="PROSITE" id="PS50067"/>
    </source>
</evidence>
<dbReference type="PROSITE" id="PS00411">
    <property type="entry name" value="KINESIN_MOTOR_1"/>
    <property type="match status" value="1"/>
</dbReference>
<dbReference type="InterPro" id="IPR001752">
    <property type="entry name" value="Kinesin_motor_dom"/>
</dbReference>
<gene>
    <name evidence="8" type="ORF">ECRASSUSDP1_LOCUS11131</name>
</gene>
<evidence type="ECO:0000256" key="6">
    <source>
        <dbReference type="RuleBase" id="RU000394"/>
    </source>
</evidence>
<protein>
    <recommendedName>
        <fullName evidence="6">Kinesin-like protein</fullName>
    </recommendedName>
</protein>
<keyword evidence="1 5" id="KW-0547">Nucleotide-binding</keyword>
<accession>A0AAD1UJD5</accession>
<dbReference type="InterPro" id="IPR027640">
    <property type="entry name" value="Kinesin-like_fam"/>
</dbReference>
<feature type="domain" description="Kinesin motor" evidence="7">
    <location>
        <begin position="8"/>
        <end position="356"/>
    </location>
</feature>
<evidence type="ECO:0000256" key="4">
    <source>
        <dbReference type="ARBA" id="ARBA00023175"/>
    </source>
</evidence>
<dbReference type="Proteomes" id="UP001295684">
    <property type="component" value="Unassembled WGS sequence"/>
</dbReference>
<dbReference type="PANTHER" id="PTHR47968">
    <property type="entry name" value="CENTROMERE PROTEIN E"/>
    <property type="match status" value="1"/>
</dbReference>
<dbReference type="PROSITE" id="PS50067">
    <property type="entry name" value="KINESIN_MOTOR_2"/>
    <property type="match status" value="1"/>
</dbReference>
<dbReference type="PANTHER" id="PTHR47968:SF75">
    <property type="entry name" value="CENTROMERE-ASSOCIATED PROTEIN E"/>
    <property type="match status" value="1"/>
</dbReference>
<feature type="binding site" evidence="5">
    <location>
        <begin position="113"/>
        <end position="120"/>
    </location>
    <ligand>
        <name>ATP</name>
        <dbReference type="ChEBI" id="CHEBI:30616"/>
    </ligand>
</feature>
<dbReference type="GO" id="GO:0008017">
    <property type="term" value="F:microtubule binding"/>
    <property type="evidence" value="ECO:0007669"/>
    <property type="project" value="InterPro"/>
</dbReference>
<comment type="caution">
    <text evidence="8">The sequence shown here is derived from an EMBL/GenBank/DDBJ whole genome shotgun (WGS) entry which is preliminary data.</text>
</comment>
<reference evidence="8" key="1">
    <citation type="submission" date="2023-07" db="EMBL/GenBank/DDBJ databases">
        <authorList>
            <consortium name="AG Swart"/>
            <person name="Singh M."/>
            <person name="Singh A."/>
            <person name="Seah K."/>
            <person name="Emmerich C."/>
        </authorList>
    </citation>
    <scope>NUCLEOTIDE SEQUENCE</scope>
    <source>
        <strain evidence="8">DP1</strain>
    </source>
</reference>
<dbReference type="SUPFAM" id="SSF52540">
    <property type="entry name" value="P-loop containing nucleoside triphosphate hydrolases"/>
    <property type="match status" value="1"/>
</dbReference>
<comment type="similarity">
    <text evidence="5 6">Belongs to the TRAFAC class myosin-kinesin ATPase superfamily. Kinesin family.</text>
</comment>
<keyword evidence="4 5" id="KW-0505">Motor protein</keyword>
<keyword evidence="9" id="KW-1185">Reference proteome</keyword>
<dbReference type="GO" id="GO:0003777">
    <property type="term" value="F:microtubule motor activity"/>
    <property type="evidence" value="ECO:0007669"/>
    <property type="project" value="InterPro"/>
</dbReference>
<evidence type="ECO:0000256" key="2">
    <source>
        <dbReference type="ARBA" id="ARBA00022840"/>
    </source>
</evidence>
<dbReference type="GO" id="GO:0007018">
    <property type="term" value="P:microtubule-based movement"/>
    <property type="evidence" value="ECO:0007669"/>
    <property type="project" value="InterPro"/>
</dbReference>
<evidence type="ECO:0000256" key="1">
    <source>
        <dbReference type="ARBA" id="ARBA00022741"/>
    </source>
</evidence>
<keyword evidence="3" id="KW-0175">Coiled coil</keyword>
<evidence type="ECO:0000256" key="3">
    <source>
        <dbReference type="ARBA" id="ARBA00023054"/>
    </source>
</evidence>
<evidence type="ECO:0000256" key="5">
    <source>
        <dbReference type="PROSITE-ProRule" id="PRU00283"/>
    </source>
</evidence>
<evidence type="ECO:0000313" key="9">
    <source>
        <dbReference type="Proteomes" id="UP001295684"/>
    </source>
</evidence>
<dbReference type="SMART" id="SM00129">
    <property type="entry name" value="KISc"/>
    <property type="match status" value="1"/>
</dbReference>
<dbReference type="GO" id="GO:0005524">
    <property type="term" value="F:ATP binding"/>
    <property type="evidence" value="ECO:0007669"/>
    <property type="project" value="UniProtKB-UniRule"/>
</dbReference>